<reference evidence="2" key="1">
    <citation type="submission" date="2016-03" db="EMBL/GenBank/DDBJ databases">
        <title>Co-evolution between Pasteurellaceae and their hosts.</title>
        <authorList>
            <person name="Hansen M.J."/>
            <person name="Bojesen A.M."/>
            <person name="Planet P."/>
        </authorList>
    </citation>
    <scope>NUCLEOTIDE SEQUENCE</scope>
    <source>
        <strain evidence="2">146/S8/89</strain>
    </source>
</reference>
<keyword evidence="1" id="KW-0812">Transmembrane</keyword>
<dbReference type="AlphaFoldDB" id="A0A9X4PC53"/>
<proteinExistence type="predicted"/>
<dbReference type="RefSeq" id="WP_279572016.1">
    <property type="nucleotide sequence ID" value="NZ_LWID01000001.1"/>
</dbReference>
<evidence type="ECO:0000313" key="3">
    <source>
        <dbReference type="Proteomes" id="UP001155500"/>
    </source>
</evidence>
<keyword evidence="3" id="KW-1185">Reference proteome</keyword>
<accession>A0A9X4PC53</accession>
<protein>
    <submittedName>
        <fullName evidence="2">Uncharacterized protein</fullName>
    </submittedName>
</protein>
<comment type="caution">
    <text evidence="2">The sequence shown here is derived from an EMBL/GenBank/DDBJ whole genome shotgun (WGS) entry which is preliminary data.</text>
</comment>
<evidence type="ECO:0000313" key="2">
    <source>
        <dbReference type="EMBL" id="MDG6894544.1"/>
    </source>
</evidence>
<sequence length="103" mass="11903">MEINQHIKLAKKLLEINGVIIYSIFYDSIFSYVIKNNRHISIICSETTNDELIMSVSVDGKANLKISQKLIQKIFGKRYSVERHLNKVDGQQANYFKLTVLRA</sequence>
<keyword evidence="1" id="KW-1133">Transmembrane helix</keyword>
<keyword evidence="1" id="KW-0472">Membrane</keyword>
<gene>
    <name evidence="2" type="ORF">A6A20_02630</name>
</gene>
<dbReference type="EMBL" id="LWID01000001">
    <property type="protein sequence ID" value="MDG6894544.1"/>
    <property type="molecule type" value="Genomic_DNA"/>
</dbReference>
<name>A0A9X4PC53_9PAST</name>
<organism evidence="2 3">
    <name type="scientific">Volucribacter amazonae</name>
    <dbReference type="NCBI Taxonomy" id="256731"/>
    <lineage>
        <taxon>Bacteria</taxon>
        <taxon>Pseudomonadati</taxon>
        <taxon>Pseudomonadota</taxon>
        <taxon>Gammaproteobacteria</taxon>
        <taxon>Pasteurellales</taxon>
        <taxon>Pasteurellaceae</taxon>
        <taxon>Volucribacter</taxon>
    </lineage>
</organism>
<evidence type="ECO:0000256" key="1">
    <source>
        <dbReference type="SAM" id="Phobius"/>
    </source>
</evidence>
<feature type="transmembrane region" description="Helical" evidence="1">
    <location>
        <begin position="12"/>
        <end position="34"/>
    </location>
</feature>
<dbReference type="Proteomes" id="UP001155500">
    <property type="component" value="Unassembled WGS sequence"/>
</dbReference>